<evidence type="ECO:0000313" key="2">
    <source>
        <dbReference type="EMBL" id="QKS69903.1"/>
    </source>
</evidence>
<dbReference type="InterPro" id="IPR016181">
    <property type="entry name" value="Acyl_CoA_acyltransferase"/>
</dbReference>
<proteinExistence type="predicted"/>
<evidence type="ECO:0000259" key="1">
    <source>
        <dbReference type="PROSITE" id="PS51186"/>
    </source>
</evidence>
<dbReference type="Pfam" id="PF00583">
    <property type="entry name" value="Acetyltransf_1"/>
    <property type="match status" value="1"/>
</dbReference>
<organism evidence="2 3">
    <name type="scientific">Paenalkalicoccus suaedae</name>
    <dbReference type="NCBI Taxonomy" id="2592382"/>
    <lineage>
        <taxon>Bacteria</taxon>
        <taxon>Bacillati</taxon>
        <taxon>Bacillota</taxon>
        <taxon>Bacilli</taxon>
        <taxon>Bacillales</taxon>
        <taxon>Bacillaceae</taxon>
        <taxon>Paenalkalicoccus</taxon>
    </lineage>
</organism>
<evidence type="ECO:0000313" key="3">
    <source>
        <dbReference type="Proteomes" id="UP000318138"/>
    </source>
</evidence>
<dbReference type="SUPFAM" id="SSF55729">
    <property type="entry name" value="Acyl-CoA N-acyltransferases (Nat)"/>
    <property type="match status" value="1"/>
</dbReference>
<dbReference type="InterPro" id="IPR000182">
    <property type="entry name" value="GNAT_dom"/>
</dbReference>
<dbReference type="RefSeq" id="WP_176007947.1">
    <property type="nucleotide sequence ID" value="NZ_CP041372.2"/>
</dbReference>
<dbReference type="GO" id="GO:0016747">
    <property type="term" value="F:acyltransferase activity, transferring groups other than amino-acyl groups"/>
    <property type="evidence" value="ECO:0007669"/>
    <property type="project" value="InterPro"/>
</dbReference>
<dbReference type="PANTHER" id="PTHR43617">
    <property type="entry name" value="L-AMINO ACID N-ACETYLTRANSFERASE"/>
    <property type="match status" value="1"/>
</dbReference>
<dbReference type="InterPro" id="IPR050276">
    <property type="entry name" value="MshD_Acetyltransferase"/>
</dbReference>
<name>A0A859F9P8_9BACI</name>
<keyword evidence="2" id="KW-0808">Transferase</keyword>
<dbReference type="AlphaFoldDB" id="A0A859F9P8"/>
<keyword evidence="3" id="KW-1185">Reference proteome</keyword>
<protein>
    <submittedName>
        <fullName evidence="2">GNAT family N-acetyltransferase</fullName>
    </submittedName>
</protein>
<dbReference type="CDD" id="cd04301">
    <property type="entry name" value="NAT_SF"/>
    <property type="match status" value="1"/>
</dbReference>
<dbReference type="PROSITE" id="PS51186">
    <property type="entry name" value="GNAT"/>
    <property type="match status" value="1"/>
</dbReference>
<accession>A0A859F9P8</accession>
<dbReference type="EMBL" id="CP041372">
    <property type="protein sequence ID" value="QKS69903.1"/>
    <property type="molecule type" value="Genomic_DNA"/>
</dbReference>
<gene>
    <name evidence="2" type="ORF">FLK61_24285</name>
</gene>
<dbReference type="Proteomes" id="UP000318138">
    <property type="component" value="Chromosome"/>
</dbReference>
<dbReference type="Gene3D" id="3.40.630.30">
    <property type="match status" value="1"/>
</dbReference>
<sequence>MIAHIQAPQRADELAQFLARMNNDLQMHIGFCGENPDEIYDQLTNDFSDLPWQTSFVVAYEDDRIVAAIGLDVDLERGYADVWGPFTETKDMTLSKKIWEELTSGLDKVKKYSFFVNEENAFAQRFAEEVGGAYKGMDYVLLLHKEDDIRAEADEVAAFNTAFAEDFTSVHTDAFPDTYYNAETILSRLNETNQLHMLVRDDALAGYVYAEANPEHGEGTIEYIAVSPDSRKQGIGKQLLAKGCQALFSHEGVSETSICVGTDNKAAISLYQAVGFKVKYKLKSYLVTV</sequence>
<reference evidence="3" key="1">
    <citation type="submission" date="2019-07" db="EMBL/GenBank/DDBJ databases">
        <title>Bacillus alkalisoli sp. nov. isolated from saline soil.</title>
        <authorList>
            <person name="Sun J.-Q."/>
            <person name="Xu L."/>
        </authorList>
    </citation>
    <scope>NUCLEOTIDE SEQUENCE [LARGE SCALE GENOMIC DNA]</scope>
    <source>
        <strain evidence="3">M4U3P1</strain>
    </source>
</reference>
<dbReference type="KEGG" id="psua:FLK61_24285"/>
<feature type="domain" description="N-acetyltransferase" evidence="1">
    <location>
        <begin position="154"/>
        <end position="289"/>
    </location>
</feature>